<dbReference type="Proteomes" id="UP000007305">
    <property type="component" value="Chromosome 4"/>
</dbReference>
<feature type="compositionally biased region" description="Low complexity" evidence="2">
    <location>
        <begin position="299"/>
        <end position="313"/>
    </location>
</feature>
<dbReference type="KEGG" id="zma:103653308"/>
<feature type="region of interest" description="Disordered" evidence="2">
    <location>
        <begin position="235"/>
        <end position="348"/>
    </location>
</feature>
<dbReference type="RefSeq" id="XP_008678466.1">
    <property type="nucleotide sequence ID" value="XM_008680244.3"/>
</dbReference>
<dbReference type="InParanoid" id="A0A804NPW9"/>
<reference evidence="4" key="1">
    <citation type="journal article" date="2009" name="Science">
        <title>The B73 maize genome: complexity, diversity, and dynamics.</title>
        <authorList>
            <person name="Schnable P.S."/>
            <person name="Ware D."/>
            <person name="Fulton R.S."/>
            <person name="Stein J.C."/>
            <person name="Wei F."/>
            <person name="Pasternak S."/>
            <person name="Liang C."/>
            <person name="Zhang J."/>
            <person name="Fulton L."/>
            <person name="Graves T.A."/>
            <person name="Minx P."/>
            <person name="Reily A.D."/>
            <person name="Courtney L."/>
            <person name="Kruchowski S.S."/>
            <person name="Tomlinson C."/>
            <person name="Strong C."/>
            <person name="Delehaunty K."/>
            <person name="Fronick C."/>
            <person name="Courtney B."/>
            <person name="Rock S.M."/>
            <person name="Belter E."/>
            <person name="Du F."/>
            <person name="Kim K."/>
            <person name="Abbott R.M."/>
            <person name="Cotton M."/>
            <person name="Levy A."/>
            <person name="Marchetto P."/>
            <person name="Ochoa K."/>
            <person name="Jackson S.M."/>
            <person name="Gillam B."/>
            <person name="Chen W."/>
            <person name="Yan L."/>
            <person name="Higginbotham J."/>
            <person name="Cardenas M."/>
            <person name="Waligorski J."/>
            <person name="Applebaum E."/>
            <person name="Phelps L."/>
            <person name="Falcone J."/>
            <person name="Kanchi K."/>
            <person name="Thane T."/>
            <person name="Scimone A."/>
            <person name="Thane N."/>
            <person name="Henke J."/>
            <person name="Wang T."/>
            <person name="Ruppert J."/>
            <person name="Shah N."/>
            <person name="Rotter K."/>
            <person name="Hodges J."/>
            <person name="Ingenthron E."/>
            <person name="Cordes M."/>
            <person name="Kohlberg S."/>
            <person name="Sgro J."/>
            <person name="Delgado B."/>
            <person name="Mead K."/>
            <person name="Chinwalla A."/>
            <person name="Leonard S."/>
            <person name="Crouse K."/>
            <person name="Collura K."/>
            <person name="Kudrna D."/>
            <person name="Currie J."/>
            <person name="He R."/>
            <person name="Angelova A."/>
            <person name="Rajasekar S."/>
            <person name="Mueller T."/>
            <person name="Lomeli R."/>
            <person name="Scara G."/>
            <person name="Ko A."/>
            <person name="Delaney K."/>
            <person name="Wissotski M."/>
            <person name="Lopez G."/>
            <person name="Campos D."/>
            <person name="Braidotti M."/>
            <person name="Ashley E."/>
            <person name="Golser W."/>
            <person name="Kim H."/>
            <person name="Lee S."/>
            <person name="Lin J."/>
            <person name="Dujmic Z."/>
            <person name="Kim W."/>
            <person name="Talag J."/>
            <person name="Zuccolo A."/>
            <person name="Fan C."/>
            <person name="Sebastian A."/>
            <person name="Kramer M."/>
            <person name="Spiegel L."/>
            <person name="Nascimento L."/>
            <person name="Zutavern T."/>
            <person name="Miller B."/>
            <person name="Ambroise C."/>
            <person name="Muller S."/>
            <person name="Spooner W."/>
            <person name="Narechania A."/>
            <person name="Ren L."/>
            <person name="Wei S."/>
            <person name="Kumari S."/>
            <person name="Faga B."/>
            <person name="Levy M.J."/>
            <person name="McMahan L."/>
            <person name="Van Buren P."/>
            <person name="Vaughn M.W."/>
            <person name="Ying K."/>
            <person name="Yeh C.-T."/>
            <person name="Emrich S.J."/>
            <person name="Jia Y."/>
            <person name="Kalyanaraman A."/>
            <person name="Hsia A.-P."/>
            <person name="Barbazuk W.B."/>
            <person name="Baucom R.S."/>
            <person name="Brutnell T.P."/>
            <person name="Carpita N.C."/>
            <person name="Chaparro C."/>
            <person name="Chia J.-M."/>
            <person name="Deragon J.-M."/>
            <person name="Estill J.C."/>
            <person name="Fu Y."/>
            <person name="Jeddeloh J.A."/>
            <person name="Han Y."/>
            <person name="Lee H."/>
            <person name="Li P."/>
            <person name="Lisch D.R."/>
            <person name="Liu S."/>
            <person name="Liu Z."/>
            <person name="Nagel D.H."/>
            <person name="McCann M.C."/>
            <person name="SanMiguel P."/>
            <person name="Myers A.M."/>
            <person name="Nettleton D."/>
            <person name="Nguyen J."/>
            <person name="Penning B.W."/>
            <person name="Ponnala L."/>
            <person name="Schneider K.L."/>
            <person name="Schwartz D.C."/>
            <person name="Sharma A."/>
            <person name="Soderlund C."/>
            <person name="Springer N.M."/>
            <person name="Sun Q."/>
            <person name="Wang H."/>
            <person name="Waterman M."/>
            <person name="Westerman R."/>
            <person name="Wolfgruber T.K."/>
            <person name="Yang L."/>
            <person name="Yu Y."/>
            <person name="Zhang L."/>
            <person name="Zhou S."/>
            <person name="Zhu Q."/>
            <person name="Bennetzen J.L."/>
            <person name="Dawe R.K."/>
            <person name="Jiang J."/>
            <person name="Jiang N."/>
            <person name="Presting G.G."/>
            <person name="Wessler S.R."/>
            <person name="Aluru S."/>
            <person name="Martienssen R.A."/>
            <person name="Clifton S.W."/>
            <person name="McCombie W.R."/>
            <person name="Wing R.A."/>
            <person name="Wilson R.K."/>
        </authorList>
    </citation>
    <scope>NUCLEOTIDE SEQUENCE [LARGE SCALE GENOMIC DNA]</scope>
    <source>
        <strain evidence="4">cv. B73</strain>
    </source>
</reference>
<evidence type="ECO:0008006" key="5">
    <source>
        <dbReference type="Google" id="ProtNLM"/>
    </source>
</evidence>
<dbReference type="PANTHER" id="PTHR31807">
    <property type="entry name" value="AUGMIN FAMILY MEMBER"/>
    <property type="match status" value="1"/>
</dbReference>
<evidence type="ECO:0000313" key="3">
    <source>
        <dbReference type="EnsemblPlants" id="Zm00001eb176880_P002"/>
    </source>
</evidence>
<reference evidence="3" key="3">
    <citation type="submission" date="2021-05" db="UniProtKB">
        <authorList>
            <consortium name="EnsemblPlants"/>
        </authorList>
    </citation>
    <scope>IDENTIFICATION</scope>
    <source>
        <strain evidence="3">cv. B73</strain>
    </source>
</reference>
<evidence type="ECO:0000313" key="4">
    <source>
        <dbReference type="Proteomes" id="UP000007305"/>
    </source>
</evidence>
<protein>
    <recommendedName>
        <fullName evidence="5">AUGMIN subunit 8</fullName>
    </recommendedName>
</protein>
<feature type="compositionally biased region" description="Low complexity" evidence="2">
    <location>
        <begin position="331"/>
        <end position="348"/>
    </location>
</feature>
<feature type="compositionally biased region" description="Low complexity" evidence="2">
    <location>
        <begin position="184"/>
        <end position="196"/>
    </location>
</feature>
<feature type="compositionally biased region" description="Low complexity" evidence="2">
    <location>
        <begin position="45"/>
        <end position="55"/>
    </location>
</feature>
<feature type="compositionally biased region" description="Low complexity" evidence="2">
    <location>
        <begin position="78"/>
        <end position="108"/>
    </location>
</feature>
<sequence>MESIMKAERSKAAAAAQRRPLAPSEKNNAAAPAGRRTESPSRFKPVSVSPAAPAARRCGSPSPGPASADGGSATCNGARSAAAPSPAPSSRLKPSAAARSASAVSPRDAAADGHGTPPRARKGKDSDRPWASARSSCSSPLLRPEAEHGQSPATASKVDRLVRGLPSEPVVRLRPGAVAERKTSTSPRPRGRSTSKNNTGDQSQHENARPPESPANSVALADKHWWPGMMAGLSSTTAASAEKASRSDASSSSDASAGRSPPRRTRPCEGAATGKSVKRGPSNETAQIVHRRRKDKAADSSSDASSQMSESSKPTCRPIKQAVSLPVPALRRSSSTTSRSCQTPSRMRPSAAACQSKCASSAARTVVEQPAFSYIIADARKGKKNACQIENVHQLRLLSSRYLQWRFVNAHSEETLSHRNSVESVLYNVWESISTLRDAMAITRDSVRHLQQQVKLYHILTEQICYLEQWPALEEECNGTLVEATEALKASTLRLPVTSGAQADGIAVRNAISSAVDVMQALSSSIYYVQSKVEDRTCLVSGLSATAREENVALDQCRELLATAAKLQVQETSLRTLLMQLRQRSAG</sequence>
<dbReference type="PANTHER" id="PTHR31807:SF35">
    <property type="entry name" value="AUGMIN SUBUNIT 8"/>
    <property type="match status" value="1"/>
</dbReference>
<comment type="similarity">
    <text evidence="1">Belongs to the QWRF family.</text>
</comment>
<keyword evidence="4" id="KW-1185">Reference proteome</keyword>
<accession>A0A804NPW9</accession>
<feature type="compositionally biased region" description="Low complexity" evidence="2">
    <location>
        <begin position="235"/>
        <end position="260"/>
    </location>
</feature>
<dbReference type="Gramene" id="Zm00001eb176880_T002">
    <property type="protein sequence ID" value="Zm00001eb176880_P002"/>
    <property type="gene ID" value="Zm00001eb176880"/>
</dbReference>
<dbReference type="OrthoDB" id="1924320at2759"/>
<dbReference type="EnsemblPlants" id="Zm00001eb176880_T002">
    <property type="protein sequence ID" value="Zm00001eb176880_P002"/>
    <property type="gene ID" value="Zm00001eb176880"/>
</dbReference>
<proteinExistence type="inferred from homology"/>
<evidence type="ECO:0000256" key="1">
    <source>
        <dbReference type="ARBA" id="ARBA00010016"/>
    </source>
</evidence>
<evidence type="ECO:0000256" key="2">
    <source>
        <dbReference type="SAM" id="MobiDB-lite"/>
    </source>
</evidence>
<feature type="region of interest" description="Disordered" evidence="2">
    <location>
        <begin position="1"/>
        <end position="223"/>
    </location>
</feature>
<gene>
    <name evidence="3" type="primary">LOC103653308</name>
</gene>
<feature type="compositionally biased region" description="Basic and acidic residues" evidence="2">
    <location>
        <begin position="1"/>
        <end position="11"/>
    </location>
</feature>
<dbReference type="GeneID" id="103653308"/>
<dbReference type="InterPro" id="IPR007573">
    <property type="entry name" value="QWRF"/>
</dbReference>
<dbReference type="Pfam" id="PF04484">
    <property type="entry name" value="QWRF"/>
    <property type="match status" value="1"/>
</dbReference>
<reference evidence="3" key="2">
    <citation type="submission" date="2019-07" db="EMBL/GenBank/DDBJ databases">
        <authorList>
            <person name="Seetharam A."/>
            <person name="Woodhouse M."/>
            <person name="Cannon E."/>
        </authorList>
    </citation>
    <scope>NUCLEOTIDE SEQUENCE [LARGE SCALE GENOMIC DNA]</scope>
    <source>
        <strain evidence="3">cv. B73</strain>
    </source>
</reference>
<dbReference type="GO" id="GO:0008017">
    <property type="term" value="F:microtubule binding"/>
    <property type="evidence" value="ECO:0000318"/>
    <property type="project" value="GO_Central"/>
</dbReference>
<dbReference type="AlphaFoldDB" id="A0A804NPW9"/>
<dbReference type="GO" id="GO:0005737">
    <property type="term" value="C:cytoplasm"/>
    <property type="evidence" value="ECO:0000318"/>
    <property type="project" value="GO_Central"/>
</dbReference>
<dbReference type="GO" id="GO:0005880">
    <property type="term" value="C:nuclear microtubule"/>
    <property type="evidence" value="ECO:0000318"/>
    <property type="project" value="GO_Central"/>
</dbReference>
<name>A0A804NPW9_MAIZE</name>
<dbReference type="GO" id="GO:0051225">
    <property type="term" value="P:spindle assembly"/>
    <property type="evidence" value="ECO:0000318"/>
    <property type="project" value="GO_Central"/>
</dbReference>
<organism evidence="3 4">
    <name type="scientific">Zea mays</name>
    <name type="common">Maize</name>
    <dbReference type="NCBI Taxonomy" id="4577"/>
    <lineage>
        <taxon>Eukaryota</taxon>
        <taxon>Viridiplantae</taxon>
        <taxon>Streptophyta</taxon>
        <taxon>Embryophyta</taxon>
        <taxon>Tracheophyta</taxon>
        <taxon>Spermatophyta</taxon>
        <taxon>Magnoliopsida</taxon>
        <taxon>Liliopsida</taxon>
        <taxon>Poales</taxon>
        <taxon>Poaceae</taxon>
        <taxon>PACMAD clade</taxon>
        <taxon>Panicoideae</taxon>
        <taxon>Andropogonodae</taxon>
        <taxon>Andropogoneae</taxon>
        <taxon>Tripsacinae</taxon>
        <taxon>Zea</taxon>
    </lineage>
</organism>